<dbReference type="InterPro" id="IPR052155">
    <property type="entry name" value="Biofilm_reg_signaling"/>
</dbReference>
<organism evidence="3 4">
    <name type="scientific">Frateuria terrea</name>
    <dbReference type="NCBI Taxonomy" id="529704"/>
    <lineage>
        <taxon>Bacteria</taxon>
        <taxon>Pseudomonadati</taxon>
        <taxon>Pseudomonadota</taxon>
        <taxon>Gammaproteobacteria</taxon>
        <taxon>Lysobacterales</taxon>
        <taxon>Rhodanobacteraceae</taxon>
        <taxon>Frateuria</taxon>
    </lineage>
</organism>
<dbReference type="InterPro" id="IPR000160">
    <property type="entry name" value="GGDEF_dom"/>
</dbReference>
<dbReference type="InterPro" id="IPR035919">
    <property type="entry name" value="EAL_sf"/>
</dbReference>
<dbReference type="InterPro" id="IPR001633">
    <property type="entry name" value="EAL_dom"/>
</dbReference>
<dbReference type="SMART" id="SM00052">
    <property type="entry name" value="EAL"/>
    <property type="match status" value="1"/>
</dbReference>
<evidence type="ECO:0000313" key="3">
    <source>
        <dbReference type="EMBL" id="SEJ51190.1"/>
    </source>
</evidence>
<dbReference type="PROSITE" id="PS50883">
    <property type="entry name" value="EAL"/>
    <property type="match status" value="1"/>
</dbReference>
<dbReference type="EMBL" id="FNYC01000010">
    <property type="protein sequence ID" value="SEJ51190.1"/>
    <property type="molecule type" value="Genomic_DNA"/>
</dbReference>
<dbReference type="InterPro" id="IPR029016">
    <property type="entry name" value="GAF-like_dom_sf"/>
</dbReference>
<dbReference type="CDD" id="cd01948">
    <property type="entry name" value="EAL"/>
    <property type="match status" value="1"/>
</dbReference>
<dbReference type="PANTHER" id="PTHR44757">
    <property type="entry name" value="DIGUANYLATE CYCLASE DGCP"/>
    <property type="match status" value="1"/>
</dbReference>
<dbReference type="SMART" id="SM00065">
    <property type="entry name" value="GAF"/>
    <property type="match status" value="1"/>
</dbReference>
<dbReference type="InterPro" id="IPR003018">
    <property type="entry name" value="GAF"/>
</dbReference>
<dbReference type="Pfam" id="PF00990">
    <property type="entry name" value="GGDEF"/>
    <property type="match status" value="1"/>
</dbReference>
<dbReference type="InterPro" id="IPR029787">
    <property type="entry name" value="Nucleotide_cyclase"/>
</dbReference>
<gene>
    <name evidence="3" type="ORF">SAMN04487997_0056</name>
</gene>
<proteinExistence type="predicted"/>
<dbReference type="AlphaFoldDB" id="A0A1H6ZNL4"/>
<protein>
    <submittedName>
        <fullName evidence="3">Diguanylate cyclase (GGDEF) domain-containing protein</fullName>
    </submittedName>
</protein>
<keyword evidence="4" id="KW-1185">Reference proteome</keyword>
<feature type="domain" description="GGDEF" evidence="2">
    <location>
        <begin position="252"/>
        <end position="398"/>
    </location>
</feature>
<dbReference type="Gene3D" id="3.30.450.40">
    <property type="match status" value="1"/>
</dbReference>
<accession>A0A1H6ZNL4</accession>
<sequence length="671" mass="74700">MSEAEAPDPELARLLRRLERERQIRIEAENIAEQGLRDLYERQRELTLIEALITAANEAVDVDAIMEFALRRICKYSNCPVGHVYLRAEGPGRDLVSTRIWQVPRGEAFEAFCRIAEATRVASGVGLAGRILATGEATWIEDLTDDNFARAALARQAGLKAAFGFPVLIGAEVAAVLEFFSKRPGAPDASMLRIMAQVGTQLGRVIERKRARDHLTHHAYHDSLTGLPNRAMFMERLNQAIAAARASAEGGRRLAVLFLDLDRFKTVNDSLGHLVGDELLVLVARRLAACLRAGDQASREYRYGTERQLIGRLGGDEFTILLDDVRQTQDAIEVAERIMHELGLPFGLSKHEVYTGASVGIAFGDGSSRNGHDIVRQADIALYRAKSRGRGRWELFDDAMGAQVAEQLQLERDLHGALERGELRVHYQPIVSLQDSRIQGFEALVRWEHPEKGWIMPGDFILLAEETGQIHAIGQWMLHQACSQIRRWRESFDPQGALYVSVNVSAVEFARRDFVQRVLEALHATGLPPQRLKLEITESAAMADPERTQGQLKELQGHGIQFSLDDFGTGFSSLSHLLQLPIHTLKIDRSFVNEIDADGRKRHVLDTIVALARNLDIEVVAEGTETSGEVDCLSALNCHYAQGFYFSHALDQKAAEVMLSKQFDAGAERPE</sequence>
<reference evidence="3 4" key="1">
    <citation type="submission" date="2016-10" db="EMBL/GenBank/DDBJ databases">
        <authorList>
            <person name="de Groot N.N."/>
        </authorList>
    </citation>
    <scope>NUCLEOTIDE SEQUENCE [LARGE SCALE GENOMIC DNA]</scope>
    <source>
        <strain evidence="3 4">DSM 26515</strain>
    </source>
</reference>
<evidence type="ECO:0000313" key="4">
    <source>
        <dbReference type="Proteomes" id="UP000199420"/>
    </source>
</evidence>
<dbReference type="Pfam" id="PF13185">
    <property type="entry name" value="GAF_2"/>
    <property type="match status" value="1"/>
</dbReference>
<evidence type="ECO:0000259" key="1">
    <source>
        <dbReference type="PROSITE" id="PS50883"/>
    </source>
</evidence>
<dbReference type="RefSeq" id="WP_091340377.1">
    <property type="nucleotide sequence ID" value="NZ_FNYC01000010.1"/>
</dbReference>
<dbReference type="SUPFAM" id="SSF141868">
    <property type="entry name" value="EAL domain-like"/>
    <property type="match status" value="1"/>
</dbReference>
<dbReference type="SMART" id="SM00267">
    <property type="entry name" value="GGDEF"/>
    <property type="match status" value="1"/>
</dbReference>
<name>A0A1H6ZNL4_9GAMM</name>
<dbReference type="Pfam" id="PF00563">
    <property type="entry name" value="EAL"/>
    <property type="match status" value="1"/>
</dbReference>
<dbReference type="PROSITE" id="PS50887">
    <property type="entry name" value="GGDEF"/>
    <property type="match status" value="1"/>
</dbReference>
<dbReference type="SUPFAM" id="SSF55073">
    <property type="entry name" value="Nucleotide cyclase"/>
    <property type="match status" value="1"/>
</dbReference>
<dbReference type="OrthoDB" id="9804951at2"/>
<dbReference type="InterPro" id="IPR043128">
    <property type="entry name" value="Rev_trsase/Diguanyl_cyclase"/>
</dbReference>
<dbReference type="Gene3D" id="3.20.20.450">
    <property type="entry name" value="EAL domain"/>
    <property type="match status" value="1"/>
</dbReference>
<dbReference type="NCBIfam" id="TIGR00254">
    <property type="entry name" value="GGDEF"/>
    <property type="match status" value="1"/>
</dbReference>
<dbReference type="Proteomes" id="UP000199420">
    <property type="component" value="Unassembled WGS sequence"/>
</dbReference>
<dbReference type="CDD" id="cd01949">
    <property type="entry name" value="GGDEF"/>
    <property type="match status" value="1"/>
</dbReference>
<dbReference type="SUPFAM" id="SSF55781">
    <property type="entry name" value="GAF domain-like"/>
    <property type="match status" value="1"/>
</dbReference>
<evidence type="ECO:0000259" key="2">
    <source>
        <dbReference type="PROSITE" id="PS50887"/>
    </source>
</evidence>
<dbReference type="Gene3D" id="3.30.70.270">
    <property type="match status" value="1"/>
</dbReference>
<dbReference type="STRING" id="529704.SAMN02927913_0056"/>
<dbReference type="PANTHER" id="PTHR44757:SF2">
    <property type="entry name" value="BIOFILM ARCHITECTURE MAINTENANCE PROTEIN MBAA"/>
    <property type="match status" value="1"/>
</dbReference>
<feature type="domain" description="EAL" evidence="1">
    <location>
        <begin position="407"/>
        <end position="663"/>
    </location>
</feature>